<organism evidence="3">
    <name type="scientific">Aphanomyces astaci</name>
    <name type="common">Crayfish plague agent</name>
    <dbReference type="NCBI Taxonomy" id="112090"/>
    <lineage>
        <taxon>Eukaryota</taxon>
        <taxon>Sar</taxon>
        <taxon>Stramenopiles</taxon>
        <taxon>Oomycota</taxon>
        <taxon>Saprolegniomycetes</taxon>
        <taxon>Saprolegniales</taxon>
        <taxon>Verrucalvaceae</taxon>
        <taxon>Aphanomyces</taxon>
    </lineage>
</organism>
<reference evidence="3" key="1">
    <citation type="submission" date="2013-12" db="EMBL/GenBank/DDBJ databases">
        <title>The Genome Sequence of Aphanomyces astaci APO3.</title>
        <authorList>
            <consortium name="The Broad Institute Genomics Platform"/>
            <person name="Russ C."/>
            <person name="Tyler B."/>
            <person name="van West P."/>
            <person name="Dieguez-Uribeondo J."/>
            <person name="Young S.K."/>
            <person name="Zeng Q."/>
            <person name="Gargeya S."/>
            <person name="Fitzgerald M."/>
            <person name="Abouelleil A."/>
            <person name="Alvarado L."/>
            <person name="Chapman S.B."/>
            <person name="Gainer-Dewar J."/>
            <person name="Goldberg J."/>
            <person name="Griggs A."/>
            <person name="Gujja S."/>
            <person name="Hansen M."/>
            <person name="Howarth C."/>
            <person name="Imamovic A."/>
            <person name="Ireland A."/>
            <person name="Larimer J."/>
            <person name="McCowan C."/>
            <person name="Murphy C."/>
            <person name="Pearson M."/>
            <person name="Poon T.W."/>
            <person name="Priest M."/>
            <person name="Roberts A."/>
            <person name="Saif S."/>
            <person name="Shea T."/>
            <person name="Sykes S."/>
            <person name="Wortman J."/>
            <person name="Nusbaum C."/>
            <person name="Birren B."/>
        </authorList>
    </citation>
    <scope>NUCLEOTIDE SEQUENCE [LARGE SCALE GENOMIC DNA]</scope>
    <source>
        <strain evidence="3">APO3</strain>
    </source>
</reference>
<proteinExistence type="predicted"/>
<dbReference type="PANTHER" id="PTHR12897:SF4">
    <property type="entry name" value="REGULATOR OF MON1-CCZ1 COMPLEX"/>
    <property type="match status" value="1"/>
</dbReference>
<evidence type="ECO:0000259" key="2">
    <source>
        <dbReference type="Pfam" id="PF21029"/>
    </source>
</evidence>
<dbReference type="GO" id="GO:0005765">
    <property type="term" value="C:lysosomal membrane"/>
    <property type="evidence" value="ECO:0007669"/>
    <property type="project" value="TreeGrafter"/>
</dbReference>
<dbReference type="GO" id="GO:0035658">
    <property type="term" value="C:Mon1-Ccz1 complex"/>
    <property type="evidence" value="ECO:0007669"/>
    <property type="project" value="InterPro"/>
</dbReference>
<dbReference type="Pfam" id="PF21029">
    <property type="entry name" value="RMC1_N"/>
    <property type="match status" value="1"/>
</dbReference>
<dbReference type="RefSeq" id="XP_009839647.1">
    <property type="nucleotide sequence ID" value="XM_009841345.1"/>
</dbReference>
<dbReference type="OrthoDB" id="26384at2759"/>
<dbReference type="Pfam" id="PF07035">
    <property type="entry name" value="RMC1_C"/>
    <property type="match status" value="1"/>
</dbReference>
<dbReference type="InterPro" id="IPR009755">
    <property type="entry name" value="RMC1_C"/>
</dbReference>
<evidence type="ECO:0000259" key="1">
    <source>
        <dbReference type="Pfam" id="PF07035"/>
    </source>
</evidence>
<dbReference type="GO" id="GO:0010506">
    <property type="term" value="P:regulation of autophagy"/>
    <property type="evidence" value="ECO:0007669"/>
    <property type="project" value="InterPro"/>
</dbReference>
<dbReference type="VEuPathDB" id="FungiDB:H257_13717"/>
<gene>
    <name evidence="3" type="ORF">H257_13717</name>
</gene>
<dbReference type="STRING" id="112090.W4FVY7"/>
<protein>
    <submittedName>
        <fullName evidence="3">Uncharacterized protein</fullName>
    </submittedName>
</protein>
<feature type="domain" description="Regulator of MON1-CCZ1 complex N-terminal" evidence="2">
    <location>
        <begin position="95"/>
        <end position="184"/>
    </location>
</feature>
<dbReference type="InterPro" id="IPR049040">
    <property type="entry name" value="RMC1_N"/>
</dbReference>
<feature type="domain" description="Mic1" evidence="1">
    <location>
        <begin position="470"/>
        <end position="601"/>
    </location>
</feature>
<dbReference type="InterPro" id="IPR040371">
    <property type="entry name" value="RMC1"/>
</dbReference>
<dbReference type="GeneID" id="20815713"/>
<evidence type="ECO:0000313" key="3">
    <source>
        <dbReference type="EMBL" id="ETV70984.1"/>
    </source>
</evidence>
<accession>W4FVY7</accession>
<dbReference type="AlphaFoldDB" id="W4FVY7"/>
<dbReference type="GO" id="GO:0031902">
    <property type="term" value="C:late endosome membrane"/>
    <property type="evidence" value="ECO:0007669"/>
    <property type="project" value="TreeGrafter"/>
</dbReference>
<dbReference type="EMBL" id="KI913163">
    <property type="protein sequence ID" value="ETV70984.1"/>
    <property type="molecule type" value="Genomic_DNA"/>
</dbReference>
<dbReference type="PANTHER" id="PTHR12897">
    <property type="entry name" value="COLON CANCER-ASSOCIATED PROTEIN MIC1"/>
    <property type="match status" value="1"/>
</dbReference>
<name>W4FVY7_APHAT</name>
<sequence>MGGMPASMDESGGAHVYLSSAAVRERNMGTASWWHDEAHDCVISLRPILDAEGSSTDKLGLCVDMLPGASHGSASPIAATTHSSHGSFSHGASFVDVKLSIDCQFFAVQRNDIEVDVWATATSDDDASISLRYSVMCKRTSRLLGLYWNAKDIDASAGSTKVPSQYLTLVTTGGLEVFKLTSSKCKFHRVLAYSTHLFWWHPQQHVVVLATGSKATELRPFFVDGGNLAKISKVVVSAPLLTTAQVGLAYLYSTLYLVYSSTSNQQLLLYRVHPSVDTVCVRALRVGFPDPVALSVVDNLLVVHSATYGVSSFYDVALADADPFLHPLPLHMPMPTNNTTTCDKVETAFMSPHFALASRPTNDDDMTRVLFHAIRLNLHAIAACATASARPMLSVARFLLRRRGGTAHGDVGGDDKDVKEALFASFRTRLHEGRWPEADFRACVHMLHHHEATDAMKMQSNILPISKAMASATTSAHLLMHVSQHDWFVYFWQPLQHVLPPPRLSMFLVIFLDSLRQHAFTVSSDLLVLYIQSMATQHRCAELVAFPMDDSVEVAHELELHEGVVPAMHQVAMDMYHRLGAVDDLVRLFLRDGHVTLALRLTLRYASSKKHISHSPKWFFDQVVAVATKGTTTPPTIDMPLDTNNHHINPHLVLNGPAASTPSPDAVTCDQSNVQARQYLYALYVFLCTFAPAALVRDDRGRSQLSYECTFPEHLCTPSDKELQINGSSNDDDPSVHFRRLFGFSDNGHGT</sequence>